<dbReference type="RefSeq" id="WP_184900305.1">
    <property type="nucleotide sequence ID" value="NZ_JACHMX010000001.1"/>
</dbReference>
<accession>A0A841B9I4</accession>
<dbReference type="Proteomes" id="UP000580861">
    <property type="component" value="Unassembled WGS sequence"/>
</dbReference>
<reference evidence="2 3" key="1">
    <citation type="submission" date="2020-08" db="EMBL/GenBank/DDBJ databases">
        <title>Sequencing the genomes of 1000 actinobacteria strains.</title>
        <authorList>
            <person name="Klenk H.-P."/>
        </authorList>
    </citation>
    <scope>NUCLEOTIDE SEQUENCE [LARGE SCALE GENOMIC DNA]</scope>
    <source>
        <strain evidence="2 3">DSM 45272</strain>
    </source>
</reference>
<evidence type="ECO:0000259" key="1">
    <source>
        <dbReference type="Pfam" id="PF01494"/>
    </source>
</evidence>
<dbReference type="Gene3D" id="3.50.50.60">
    <property type="entry name" value="FAD/NAD(P)-binding domain"/>
    <property type="match status" value="1"/>
</dbReference>
<dbReference type="InterPro" id="IPR036188">
    <property type="entry name" value="FAD/NAD-bd_sf"/>
</dbReference>
<feature type="domain" description="FAD-binding" evidence="1">
    <location>
        <begin position="2"/>
        <end position="315"/>
    </location>
</feature>
<dbReference type="SUPFAM" id="SSF51905">
    <property type="entry name" value="FAD/NAD(P)-binding domain"/>
    <property type="match status" value="1"/>
</dbReference>
<dbReference type="Gene3D" id="3.30.9.10">
    <property type="entry name" value="D-Amino Acid Oxidase, subunit A, domain 2"/>
    <property type="match status" value="1"/>
</dbReference>
<evidence type="ECO:0000313" key="3">
    <source>
        <dbReference type="Proteomes" id="UP000580861"/>
    </source>
</evidence>
<keyword evidence="3" id="KW-1185">Reference proteome</keyword>
<dbReference type="GO" id="GO:0071949">
    <property type="term" value="F:FAD binding"/>
    <property type="evidence" value="ECO:0007669"/>
    <property type="project" value="InterPro"/>
</dbReference>
<sequence>MKVAICGAGITGLALAHRLAARDIEVVVLERAPRPREQGYMIDFFGPGYDAVEEMGLLPEVENVAYRVDEASLLDEHGRRRAAIDYVQFAKSVRGRLCSIMRPDLERVLRETLPSTVDVRFGAGVTEFEDLGDRVRVTSADGEVLEADLLVGADGIHSTVRRLVFGDEDRFLRYLGFHTAAFVFEDEAIRDQVGERFCLTDTIGRQMGFYGLRDGKLAAFAVHRATDPALPADARDALRANYGSLGWAVPRALDLCPPAEEVYYDQVAQVEMPSWSRGRVVLVGDACYAVSLLAGQGASLGITGAFVLAEQLTRASSIENAFAEYEKLVRPVVTEKQHVARRGARWFLPANRLLLQARRIFLRVAKLPGLERPLAAAVTGKSTALVTNLRQGTEVGRPMS</sequence>
<protein>
    <submittedName>
        <fullName evidence="2">2-polyprenyl-6-methoxyphenol hydroxylase-like FAD-dependent oxidoreductase</fullName>
    </submittedName>
</protein>
<organism evidence="2 3">
    <name type="scientific">Amycolatopsis umgeniensis</name>
    <dbReference type="NCBI Taxonomy" id="336628"/>
    <lineage>
        <taxon>Bacteria</taxon>
        <taxon>Bacillati</taxon>
        <taxon>Actinomycetota</taxon>
        <taxon>Actinomycetes</taxon>
        <taxon>Pseudonocardiales</taxon>
        <taxon>Pseudonocardiaceae</taxon>
        <taxon>Amycolatopsis</taxon>
    </lineage>
</organism>
<proteinExistence type="predicted"/>
<dbReference type="PANTHER" id="PTHR46865:SF8">
    <property type="entry name" value="POSSIBLE OXIDOREDUCTASE"/>
    <property type="match status" value="1"/>
</dbReference>
<comment type="caution">
    <text evidence="2">The sequence shown here is derived from an EMBL/GenBank/DDBJ whole genome shotgun (WGS) entry which is preliminary data.</text>
</comment>
<dbReference type="PANTHER" id="PTHR46865">
    <property type="entry name" value="OXIDOREDUCTASE-RELATED"/>
    <property type="match status" value="1"/>
</dbReference>
<name>A0A841B9I4_9PSEU</name>
<dbReference type="AlphaFoldDB" id="A0A841B9I4"/>
<dbReference type="InterPro" id="IPR051704">
    <property type="entry name" value="FAD_aromatic-hydroxylase"/>
</dbReference>
<dbReference type="PRINTS" id="PR00420">
    <property type="entry name" value="RNGMNOXGNASE"/>
</dbReference>
<dbReference type="EMBL" id="JACHMX010000001">
    <property type="protein sequence ID" value="MBB5855535.1"/>
    <property type="molecule type" value="Genomic_DNA"/>
</dbReference>
<dbReference type="Pfam" id="PF01494">
    <property type="entry name" value="FAD_binding_3"/>
    <property type="match status" value="1"/>
</dbReference>
<evidence type="ECO:0000313" key="2">
    <source>
        <dbReference type="EMBL" id="MBB5855535.1"/>
    </source>
</evidence>
<dbReference type="InterPro" id="IPR002938">
    <property type="entry name" value="FAD-bd"/>
</dbReference>
<gene>
    <name evidence="2" type="ORF">HDA45_005622</name>
</gene>